<feature type="compositionally biased region" description="Acidic residues" evidence="12">
    <location>
        <begin position="873"/>
        <end position="883"/>
    </location>
</feature>
<evidence type="ECO:0000256" key="9">
    <source>
        <dbReference type="ARBA" id="ARBA00022884"/>
    </source>
</evidence>
<keyword evidence="5" id="KW-0547">Nucleotide-binding</keyword>
<evidence type="ECO:0000256" key="12">
    <source>
        <dbReference type="SAM" id="MobiDB-lite"/>
    </source>
</evidence>
<dbReference type="InterPro" id="IPR049080">
    <property type="entry name" value="MOV-10-like_beta-barrel"/>
</dbReference>
<evidence type="ECO:0000259" key="14">
    <source>
        <dbReference type="Pfam" id="PF13087"/>
    </source>
</evidence>
<keyword evidence="10" id="KW-0943">RNA-mediated gene silencing</keyword>
<feature type="domain" description="DNA2/NAM7 helicase helicase" evidence="13">
    <location>
        <begin position="505"/>
        <end position="597"/>
    </location>
</feature>
<keyword evidence="9" id="KW-0694">RNA-binding</keyword>
<dbReference type="InterPro" id="IPR027417">
    <property type="entry name" value="P-loop_NTPase"/>
</dbReference>
<feature type="compositionally biased region" description="Basic and acidic residues" evidence="12">
    <location>
        <begin position="884"/>
        <end position="894"/>
    </location>
</feature>
<dbReference type="STRING" id="5627.A0A1C7ML75"/>
<dbReference type="Proteomes" id="UP000092993">
    <property type="component" value="Unassembled WGS sequence"/>
</dbReference>
<comment type="subcellular location">
    <subcellularLocation>
        <location evidence="1">Cytoplasm</location>
        <location evidence="1">Cytoplasmic ribonucleoprotein granule</location>
    </subcellularLocation>
</comment>
<evidence type="ECO:0000259" key="15">
    <source>
        <dbReference type="Pfam" id="PF21634"/>
    </source>
</evidence>
<dbReference type="OrthoDB" id="6513042at2759"/>
<dbReference type="GO" id="GO:0005524">
    <property type="term" value="F:ATP binding"/>
    <property type="evidence" value="ECO:0007669"/>
    <property type="project" value="UniProtKB-KW"/>
</dbReference>
<keyword evidence="17" id="KW-1185">Reference proteome</keyword>
<evidence type="ECO:0000313" key="17">
    <source>
        <dbReference type="Proteomes" id="UP000092993"/>
    </source>
</evidence>
<evidence type="ECO:0000256" key="1">
    <source>
        <dbReference type="ARBA" id="ARBA00004331"/>
    </source>
</evidence>
<evidence type="ECO:0000256" key="6">
    <source>
        <dbReference type="ARBA" id="ARBA00022801"/>
    </source>
</evidence>
<keyword evidence="8" id="KW-0067">ATP-binding</keyword>
<dbReference type="Pfam" id="PF13087">
    <property type="entry name" value="AAA_12"/>
    <property type="match status" value="1"/>
</dbReference>
<name>A0A1C7ML75_GRIFR</name>
<organism evidence="16 17">
    <name type="scientific">Grifola frondosa</name>
    <name type="common">Maitake</name>
    <name type="synonym">Polyporus frondosus</name>
    <dbReference type="NCBI Taxonomy" id="5627"/>
    <lineage>
        <taxon>Eukaryota</taxon>
        <taxon>Fungi</taxon>
        <taxon>Dikarya</taxon>
        <taxon>Basidiomycota</taxon>
        <taxon>Agaricomycotina</taxon>
        <taxon>Agaricomycetes</taxon>
        <taxon>Polyporales</taxon>
        <taxon>Grifolaceae</taxon>
        <taxon>Grifola</taxon>
    </lineage>
</organism>
<dbReference type="InterPro" id="IPR041679">
    <property type="entry name" value="DNA2/NAM7-like_C"/>
</dbReference>
<dbReference type="SUPFAM" id="SSF52540">
    <property type="entry name" value="P-loop containing nucleoside triphosphate hydrolases"/>
    <property type="match status" value="1"/>
</dbReference>
<evidence type="ECO:0000256" key="3">
    <source>
        <dbReference type="ARBA" id="ARBA00012552"/>
    </source>
</evidence>
<dbReference type="GO" id="GO:0031047">
    <property type="term" value="P:regulatory ncRNA-mediated gene silencing"/>
    <property type="evidence" value="ECO:0007669"/>
    <property type="project" value="UniProtKB-KW"/>
</dbReference>
<dbReference type="InterPro" id="IPR036236">
    <property type="entry name" value="Znf_C2H2_sf"/>
</dbReference>
<dbReference type="GO" id="GO:0032574">
    <property type="term" value="F:5'-3' RNA helicase activity"/>
    <property type="evidence" value="ECO:0007669"/>
    <property type="project" value="InterPro"/>
</dbReference>
<gene>
    <name evidence="16" type="primary">mov10b.1</name>
    <name evidence="16" type="ORF">A0H81_02666</name>
</gene>
<dbReference type="PANTHER" id="PTHR45418:SF1">
    <property type="entry name" value="CANCER_TESTIS ANTIGEN 55"/>
    <property type="match status" value="1"/>
</dbReference>
<keyword evidence="4" id="KW-0963">Cytoplasm</keyword>
<feature type="domain" description="Helicase MOV-10-like beta-barrel" evidence="15">
    <location>
        <begin position="347"/>
        <end position="414"/>
    </location>
</feature>
<comment type="similarity">
    <text evidence="2">Belongs to the DNA2/NAM7 helicase family. SDE3 subfamily.</text>
</comment>
<sequence length="894" mass="98919">MAAFVAQFCPAVLYSGACAIEGCSLKHDVNFCSLCAVICHPALIFESHRNGKRHRANIAAGDALTTVRCPICDIRVSGQTPWIDHIAGAPHRNKAARQGRSPHVFPDDPSATVHAKRCLLCKRSILVASFSSHLQSGDHRKREQYAAYQATYEQAERDKQGVTMSHVDEGVNFGVVDLNDSRRGVSTNLTISSTVRASRISILRVDTSSTSSAATPFSVAVQGPTNKLEYGKNINLLVTFRSVRCGRFEGRVEVVFEDVSKRRFVIVRQTRATVGNSADHQLLQAEHTLHTKETCTVECWPKLPKVPIPEYLSTVLGNGTPEQILQSVKEKVMPKEHRMVADLRMFDMIDVQFTKEGRFYTLPVPGLAEKRPSVIVGDVIEAQIAGGTSTRTFEGYVHIVRLSDICIGFSSSFKPGAQQFNVQAVQSVLAGVRLFIIFGPPGTGKTVTVVEAIRQILHRNPNARILACAPSNSAADIIAQRLMMLSRDELFRYNAVSRQVSTVPQELREYTHTAGEKFSLHPKEKLSKFKVIVSTCVSASFAHGIGLPNGHFTHIFVDEAGQATEPEVMTAIKPMAGAKTQVVLSGDPKQLGPVIRSVVARELGFGKSYLERLMELPLYNEKGLVKNFRSHKAILNFPNERFYNNELQVCGAPKSINSFIGSPLLPSKSFPVIFHAISGQDQREASSPSYFNIDEITEVRDYVQALLADRRFPVAAKDIGIIAPYHAQVRKIRRALEKVKITDVKVGSVEEFQGQERRVIIVSTVRSSQNLIQYDAKYTLGFVSNPRRFNVAITRAQALLIVVGDPSVLSIDPLWRSFMNYVHLSGGWKGEAITWDPHVPVKEDGTYDQELREVGAANINAFMVRMEGLTGDGEAEQDMEGEANEDRGPWREVE</sequence>
<dbReference type="GO" id="GO:0036464">
    <property type="term" value="C:cytoplasmic ribonucleoprotein granule"/>
    <property type="evidence" value="ECO:0007669"/>
    <property type="project" value="UniProtKB-SubCell"/>
</dbReference>
<dbReference type="FunFam" id="3.40.50.300:FF:000608">
    <property type="entry name" value="Mov10 RISC complex RNA helicase"/>
    <property type="match status" value="1"/>
</dbReference>
<protein>
    <recommendedName>
        <fullName evidence="3">RNA helicase</fullName>
        <ecNumber evidence="3">3.6.4.13</ecNumber>
    </recommendedName>
</protein>
<proteinExistence type="inferred from homology"/>
<feature type="domain" description="DNA2/NAM7 helicase-like C-terminal" evidence="14">
    <location>
        <begin position="606"/>
        <end position="806"/>
    </location>
</feature>
<dbReference type="PANTHER" id="PTHR45418">
    <property type="entry name" value="CANCER/TESTIS ANTIGEN 55"/>
    <property type="match status" value="1"/>
</dbReference>
<dbReference type="Gene3D" id="3.40.50.300">
    <property type="entry name" value="P-loop containing nucleotide triphosphate hydrolases"/>
    <property type="match status" value="2"/>
</dbReference>
<dbReference type="AlphaFoldDB" id="A0A1C7ML75"/>
<evidence type="ECO:0000256" key="2">
    <source>
        <dbReference type="ARBA" id="ARBA00005601"/>
    </source>
</evidence>
<feature type="domain" description="DNA2/NAM7 helicase helicase" evidence="13">
    <location>
        <begin position="423"/>
        <end position="484"/>
    </location>
</feature>
<dbReference type="InterPro" id="IPR026122">
    <property type="entry name" value="MOV-10/SDE3_DEXXQ/H-box"/>
</dbReference>
<evidence type="ECO:0000256" key="5">
    <source>
        <dbReference type="ARBA" id="ARBA00022741"/>
    </source>
</evidence>
<dbReference type="Pfam" id="PF21634">
    <property type="entry name" value="MOV-10_beta-barrel"/>
    <property type="match status" value="1"/>
</dbReference>
<evidence type="ECO:0000313" key="16">
    <source>
        <dbReference type="EMBL" id="OBZ77615.1"/>
    </source>
</evidence>
<dbReference type="Pfam" id="PF13086">
    <property type="entry name" value="AAA_11"/>
    <property type="match status" value="2"/>
</dbReference>
<evidence type="ECO:0000256" key="10">
    <source>
        <dbReference type="ARBA" id="ARBA00023158"/>
    </source>
</evidence>
<comment type="catalytic activity">
    <reaction evidence="11">
        <text>ATP + H2O = ADP + phosphate + H(+)</text>
        <dbReference type="Rhea" id="RHEA:13065"/>
        <dbReference type="ChEBI" id="CHEBI:15377"/>
        <dbReference type="ChEBI" id="CHEBI:15378"/>
        <dbReference type="ChEBI" id="CHEBI:30616"/>
        <dbReference type="ChEBI" id="CHEBI:43474"/>
        <dbReference type="ChEBI" id="CHEBI:456216"/>
        <dbReference type="EC" id="3.6.4.13"/>
    </reaction>
</comment>
<evidence type="ECO:0000256" key="11">
    <source>
        <dbReference type="ARBA" id="ARBA00047984"/>
    </source>
</evidence>
<evidence type="ECO:0000256" key="4">
    <source>
        <dbReference type="ARBA" id="ARBA00022490"/>
    </source>
</evidence>
<dbReference type="SUPFAM" id="SSF57667">
    <property type="entry name" value="beta-beta-alpha zinc fingers"/>
    <property type="match status" value="1"/>
</dbReference>
<dbReference type="EMBL" id="LUGG01000002">
    <property type="protein sequence ID" value="OBZ77615.1"/>
    <property type="molecule type" value="Genomic_DNA"/>
</dbReference>
<dbReference type="OMA" id="NATHGQW"/>
<dbReference type="InterPro" id="IPR047187">
    <property type="entry name" value="SF1_C_Upf1"/>
</dbReference>
<keyword evidence="7 16" id="KW-0347">Helicase</keyword>
<dbReference type="CDD" id="cd18038">
    <property type="entry name" value="DEXXQc_Helz-like"/>
    <property type="match status" value="1"/>
</dbReference>
<evidence type="ECO:0000259" key="13">
    <source>
        <dbReference type="Pfam" id="PF13086"/>
    </source>
</evidence>
<reference evidence="16 17" key="1">
    <citation type="submission" date="2016-03" db="EMBL/GenBank/DDBJ databases">
        <title>Whole genome sequencing of Grifola frondosa 9006-11.</title>
        <authorList>
            <person name="Min B."/>
            <person name="Park H."/>
            <person name="Kim J.-G."/>
            <person name="Cho H."/>
            <person name="Oh Y.-L."/>
            <person name="Kong W.-S."/>
            <person name="Choi I.-G."/>
        </authorList>
    </citation>
    <scope>NUCLEOTIDE SEQUENCE [LARGE SCALE GENOMIC DNA]</scope>
    <source>
        <strain evidence="16 17">9006-11</strain>
    </source>
</reference>
<evidence type="ECO:0000256" key="8">
    <source>
        <dbReference type="ARBA" id="ARBA00022840"/>
    </source>
</evidence>
<dbReference type="EC" id="3.6.4.13" evidence="3"/>
<evidence type="ECO:0000256" key="7">
    <source>
        <dbReference type="ARBA" id="ARBA00022806"/>
    </source>
</evidence>
<dbReference type="GO" id="GO:0016787">
    <property type="term" value="F:hydrolase activity"/>
    <property type="evidence" value="ECO:0007669"/>
    <property type="project" value="UniProtKB-KW"/>
</dbReference>
<feature type="region of interest" description="Disordered" evidence="12">
    <location>
        <begin position="871"/>
        <end position="894"/>
    </location>
</feature>
<accession>A0A1C7ML75</accession>
<dbReference type="InterPro" id="IPR041677">
    <property type="entry name" value="DNA2/NAM7_AAA_11"/>
</dbReference>
<dbReference type="CDD" id="cd18808">
    <property type="entry name" value="SF1_C_Upf1"/>
    <property type="match status" value="1"/>
</dbReference>
<dbReference type="GO" id="GO:0003723">
    <property type="term" value="F:RNA binding"/>
    <property type="evidence" value="ECO:0007669"/>
    <property type="project" value="UniProtKB-KW"/>
</dbReference>
<comment type="caution">
    <text evidence="16">The sequence shown here is derived from an EMBL/GenBank/DDBJ whole genome shotgun (WGS) entry which is preliminary data.</text>
</comment>
<keyword evidence="6" id="KW-0378">Hydrolase</keyword>